<keyword evidence="2" id="KW-0732">Signal</keyword>
<gene>
    <name evidence="3" type="ORF">I8U20_06085</name>
</gene>
<dbReference type="InterPro" id="IPR029058">
    <property type="entry name" value="AB_hydrolase_fold"/>
</dbReference>
<evidence type="ECO:0000256" key="1">
    <source>
        <dbReference type="SAM" id="MobiDB-lite"/>
    </source>
</evidence>
<comment type="caution">
    <text evidence="3">The sequence shown here is derived from an EMBL/GenBank/DDBJ whole genome shotgun (WGS) entry which is preliminary data.</text>
</comment>
<dbReference type="RefSeq" id="WP_181733099.1">
    <property type="nucleotide sequence ID" value="NZ_JACEIR010000026.1"/>
</dbReference>
<keyword evidence="4" id="KW-1185">Reference proteome</keyword>
<dbReference type="SUPFAM" id="SSF53474">
    <property type="entry name" value="alpha/beta-Hydrolases"/>
    <property type="match status" value="1"/>
</dbReference>
<feature type="signal peptide" evidence="2">
    <location>
        <begin position="1"/>
        <end position="27"/>
    </location>
</feature>
<dbReference type="EMBL" id="JAECVW010000002">
    <property type="protein sequence ID" value="MBH8594897.1"/>
    <property type="molecule type" value="Genomic_DNA"/>
</dbReference>
<dbReference type="Proteomes" id="UP000633619">
    <property type="component" value="Unassembled WGS sequence"/>
</dbReference>
<name>A0A8I1DEF8_THEIN</name>
<accession>A0A8I1DEF8</accession>
<reference evidence="3 4" key="1">
    <citation type="submission" date="2020-12" db="EMBL/GenBank/DDBJ databases">
        <title>WGS of Thermoactinomyces spp.</title>
        <authorList>
            <person name="Cheng K."/>
        </authorList>
    </citation>
    <scope>NUCLEOTIDE SEQUENCE [LARGE SCALE GENOMIC DNA]</scope>
    <source>
        <strain evidence="4">CICC 10671\DSM 43846</strain>
    </source>
</reference>
<evidence type="ECO:0000256" key="2">
    <source>
        <dbReference type="SAM" id="SignalP"/>
    </source>
</evidence>
<evidence type="ECO:0008006" key="5">
    <source>
        <dbReference type="Google" id="ProtNLM"/>
    </source>
</evidence>
<evidence type="ECO:0000313" key="4">
    <source>
        <dbReference type="Proteomes" id="UP000633619"/>
    </source>
</evidence>
<dbReference type="Gene3D" id="3.40.50.1820">
    <property type="entry name" value="alpha/beta hydrolase"/>
    <property type="match status" value="1"/>
</dbReference>
<organism evidence="3 4">
    <name type="scientific">Thermoactinomyces intermedius</name>
    <dbReference type="NCBI Taxonomy" id="2024"/>
    <lineage>
        <taxon>Bacteria</taxon>
        <taxon>Bacillati</taxon>
        <taxon>Bacillota</taxon>
        <taxon>Bacilli</taxon>
        <taxon>Bacillales</taxon>
        <taxon>Thermoactinomycetaceae</taxon>
        <taxon>Thermoactinomyces</taxon>
    </lineage>
</organism>
<proteinExistence type="predicted"/>
<protein>
    <recommendedName>
        <fullName evidence="5">Fungal lipase-like domain-containing protein</fullName>
    </recommendedName>
</protein>
<feature type="region of interest" description="Disordered" evidence="1">
    <location>
        <begin position="44"/>
        <end position="65"/>
    </location>
</feature>
<feature type="chain" id="PRO_5034478129" description="Fungal lipase-like domain-containing protein" evidence="2">
    <location>
        <begin position="28"/>
        <end position="394"/>
    </location>
</feature>
<sequence>MKRLRDGSLLFLFLFASMVIFPVSAHAVGGGFEVPEINEDFREIKEGPAPDKGTPTAETGEGKGFPDRAADGISGFFNQLKSGVQKAWDSAIMATKNVARQAWDWVTSTAGKITGGMMLVVTALAGLFGKFGRQIQSTVQRAYSSLKQRMQNRLYPNGTLKDRKVTDRELAIAAMASKGGTVGQKTVDKPGKDWEAVSGLREELPNGLQADVFVNPRTNEMMIAFRDTETFPGKTGKGAAGFDQDAVNAQVIAARKYLQEKIFSEEKYRHYDKILTGHALGGYVAADCAARYKIPAVTFNVPKLPNVSEKTLLGALGGSKGAVGMAPMGNYAVKITESSRAAKVVKESTGAYDKLIRNYRFPETSGNDSGGRFGKKGTPLFEFFGKVKGNLVPR</sequence>
<dbReference type="AlphaFoldDB" id="A0A8I1DEF8"/>
<evidence type="ECO:0000313" key="3">
    <source>
        <dbReference type="EMBL" id="MBH8594897.1"/>
    </source>
</evidence>